<dbReference type="Pfam" id="PF13439">
    <property type="entry name" value="Glyco_transf_4"/>
    <property type="match status" value="1"/>
</dbReference>
<evidence type="ECO:0000259" key="1">
    <source>
        <dbReference type="Pfam" id="PF13439"/>
    </source>
</evidence>
<comment type="caution">
    <text evidence="2">The sequence shown here is derived from an EMBL/GenBank/DDBJ whole genome shotgun (WGS) entry which is preliminary data.</text>
</comment>
<organism evidence="2 3">
    <name type="scientific">Persicitalea jodogahamensis</name>
    <dbReference type="NCBI Taxonomy" id="402147"/>
    <lineage>
        <taxon>Bacteria</taxon>
        <taxon>Pseudomonadati</taxon>
        <taxon>Bacteroidota</taxon>
        <taxon>Cytophagia</taxon>
        <taxon>Cytophagales</taxon>
        <taxon>Spirosomataceae</taxon>
        <taxon>Persicitalea</taxon>
    </lineage>
</organism>
<dbReference type="GO" id="GO:0016757">
    <property type="term" value="F:glycosyltransferase activity"/>
    <property type="evidence" value="ECO:0007669"/>
    <property type="project" value="UniProtKB-ARBA"/>
</dbReference>
<dbReference type="Proteomes" id="UP000598271">
    <property type="component" value="Unassembled WGS sequence"/>
</dbReference>
<dbReference type="PANTHER" id="PTHR12526">
    <property type="entry name" value="GLYCOSYLTRANSFERASE"/>
    <property type="match status" value="1"/>
</dbReference>
<dbReference type="AlphaFoldDB" id="A0A8J3D6F1"/>
<keyword evidence="2" id="KW-0808">Transferase</keyword>
<dbReference type="Gene3D" id="3.40.50.2000">
    <property type="entry name" value="Glycogen Phosphorylase B"/>
    <property type="match status" value="2"/>
</dbReference>
<protein>
    <submittedName>
        <fullName evidence="2">Glycosyl transferase</fullName>
    </submittedName>
</protein>
<dbReference type="CDD" id="cd03825">
    <property type="entry name" value="GT4_WcaC-like"/>
    <property type="match status" value="1"/>
</dbReference>
<dbReference type="PANTHER" id="PTHR12526:SF637">
    <property type="entry name" value="GLYCOSYLTRANSFERASE EPSF-RELATED"/>
    <property type="match status" value="1"/>
</dbReference>
<dbReference type="Pfam" id="PF13692">
    <property type="entry name" value="Glyco_trans_1_4"/>
    <property type="match status" value="1"/>
</dbReference>
<proteinExistence type="predicted"/>
<sequence length="414" mass="46065">MILHISTFQAEGGAAVAASRLNRALRNHGVDSRLLVYRVVKPEVGVTAWADTSWKEKMFWLRFGAERLRFLPYEKDKSVRFAFSPAAVGVPLERHPLVQQASVINLHWINFGFVSLGGLEKLFRLGKPVVWTMHDMWAFTGGCHYSRGCERYRSHCGFCPYLKNPGEHDLSSQIFNRKKNLLAAAPLTFVSPSRWLSGLIRHAALTDHLPVLTIPNPIDTSVFLPVDKGAVRRKLSLPVNKKLVLFAGANTQDPRKGYAYFRDALNALAATAGEIEILLFGKSQPDAYHDLQLPIHDLGKLTDTTQIAEAYAAADLMVVSSIEDNLPNTVMEAMACGTPVVGFDNGGIPDMIDHLKNGYVAEYRSAESLAEGIRWILENDADENISHSARQKVLETYAEGIVARQYEDLYQSLT</sequence>
<dbReference type="InterPro" id="IPR028098">
    <property type="entry name" value="Glyco_trans_4-like_N"/>
</dbReference>
<gene>
    <name evidence="2" type="ORF">GCM10007390_07730</name>
</gene>
<dbReference type="RefSeq" id="WP_189563026.1">
    <property type="nucleotide sequence ID" value="NZ_BMXF01000001.1"/>
</dbReference>
<dbReference type="EMBL" id="BMXF01000001">
    <property type="protein sequence ID" value="GHB56797.1"/>
    <property type="molecule type" value="Genomic_DNA"/>
</dbReference>
<dbReference type="SUPFAM" id="SSF53756">
    <property type="entry name" value="UDP-Glycosyltransferase/glycogen phosphorylase"/>
    <property type="match status" value="1"/>
</dbReference>
<keyword evidence="3" id="KW-1185">Reference proteome</keyword>
<evidence type="ECO:0000313" key="2">
    <source>
        <dbReference type="EMBL" id="GHB56797.1"/>
    </source>
</evidence>
<feature type="domain" description="Glycosyltransferase subfamily 4-like N-terminal" evidence="1">
    <location>
        <begin position="12"/>
        <end position="221"/>
    </location>
</feature>
<evidence type="ECO:0000313" key="3">
    <source>
        <dbReference type="Proteomes" id="UP000598271"/>
    </source>
</evidence>
<accession>A0A8J3D6F1</accession>
<reference evidence="2 3" key="1">
    <citation type="journal article" date="2014" name="Int. J. Syst. Evol. Microbiol.">
        <title>Complete genome sequence of Corynebacterium casei LMG S-19264T (=DSM 44701T), isolated from a smear-ripened cheese.</title>
        <authorList>
            <consortium name="US DOE Joint Genome Institute (JGI-PGF)"/>
            <person name="Walter F."/>
            <person name="Albersmeier A."/>
            <person name="Kalinowski J."/>
            <person name="Ruckert C."/>
        </authorList>
    </citation>
    <scope>NUCLEOTIDE SEQUENCE [LARGE SCALE GENOMIC DNA]</scope>
    <source>
        <strain evidence="2 3">KCTC 12866</strain>
    </source>
</reference>
<name>A0A8J3D6F1_9BACT</name>